<keyword evidence="3" id="KW-1185">Reference proteome</keyword>
<dbReference type="OrthoDB" id="185373at2759"/>
<proteinExistence type="predicted"/>
<protein>
    <submittedName>
        <fullName evidence="2">Uncharacterized protein</fullName>
    </submittedName>
</protein>
<feature type="compositionally biased region" description="Basic and acidic residues" evidence="1">
    <location>
        <begin position="43"/>
        <end position="54"/>
    </location>
</feature>
<reference evidence="3" key="2">
    <citation type="submission" date="2013-12" db="EMBL/GenBank/DDBJ databases">
        <title>Evolution of pathogenesis and genome organization in the Tremellales.</title>
        <authorList>
            <person name="Cuomo C."/>
            <person name="Litvintseva A."/>
            <person name="Heitman J."/>
            <person name="Chen Y."/>
            <person name="Sun S."/>
            <person name="Springer D."/>
            <person name="Dromer F."/>
            <person name="Young S."/>
            <person name="Zeng Q."/>
            <person name="Chapman S."/>
            <person name="Gujja S."/>
            <person name="Saif S."/>
            <person name="Birren B."/>
        </authorList>
    </citation>
    <scope>NUCLEOTIDE SEQUENCE [LARGE SCALE GENOMIC DNA]</scope>
    <source>
        <strain evidence="3">BCC8398</strain>
    </source>
</reference>
<feature type="region of interest" description="Disordered" evidence="1">
    <location>
        <begin position="34"/>
        <end position="81"/>
    </location>
</feature>
<organism evidence="2 3">
    <name type="scientific">Kwoniella heveanensis BCC8398</name>
    <dbReference type="NCBI Taxonomy" id="1296120"/>
    <lineage>
        <taxon>Eukaryota</taxon>
        <taxon>Fungi</taxon>
        <taxon>Dikarya</taxon>
        <taxon>Basidiomycota</taxon>
        <taxon>Agaricomycotina</taxon>
        <taxon>Tremellomycetes</taxon>
        <taxon>Tremellales</taxon>
        <taxon>Cryptococcaceae</taxon>
        <taxon>Kwoniella</taxon>
    </lineage>
</organism>
<name>A0A1B9GM74_9TREE</name>
<reference evidence="2 3" key="1">
    <citation type="submission" date="2013-07" db="EMBL/GenBank/DDBJ databases">
        <title>The Genome Sequence of Cryptococcus heveanensis BCC8398.</title>
        <authorList>
            <consortium name="The Broad Institute Genome Sequencing Platform"/>
            <person name="Cuomo C."/>
            <person name="Litvintseva A."/>
            <person name="Chen Y."/>
            <person name="Heitman J."/>
            <person name="Sun S."/>
            <person name="Springer D."/>
            <person name="Dromer F."/>
            <person name="Young S.K."/>
            <person name="Zeng Q."/>
            <person name="Gargeya S."/>
            <person name="Fitzgerald M."/>
            <person name="Abouelleil A."/>
            <person name="Alvarado L."/>
            <person name="Berlin A.M."/>
            <person name="Chapman S.B."/>
            <person name="Dewar J."/>
            <person name="Goldberg J."/>
            <person name="Griggs A."/>
            <person name="Gujja S."/>
            <person name="Hansen M."/>
            <person name="Howarth C."/>
            <person name="Imamovic A."/>
            <person name="Larimer J."/>
            <person name="McCowan C."/>
            <person name="Murphy C."/>
            <person name="Pearson M."/>
            <person name="Priest M."/>
            <person name="Roberts A."/>
            <person name="Saif S."/>
            <person name="Shea T."/>
            <person name="Sykes S."/>
            <person name="Wortman J."/>
            <person name="Nusbaum C."/>
            <person name="Birren B."/>
        </authorList>
    </citation>
    <scope>NUCLEOTIDE SEQUENCE [LARGE SCALE GENOMIC DNA]</scope>
    <source>
        <strain evidence="2 3">BCC8398</strain>
    </source>
</reference>
<dbReference type="STRING" id="1296120.A0A1B9GM74"/>
<gene>
    <name evidence="2" type="ORF">I316_06108</name>
</gene>
<sequence length="926" mass="104877">MTTLRASAFAVAIPGPGPQTWLHRLSLASNRWPPTASPGISRALHDTRPLDRVKRTQRTNPPWYEPPTSTKRTPRLPSKSGPLPLQATTHIGEDVILLRVPPDYPIDEPLGKLRSALGSKSFDTALSTWSHLNDLGCIRRIPEEDFELASVFIKSVLVSAPYIHLGRLAMSQPLKFGIFRQMAIESAARGHFSGLEMFMLKLIEVGRPKDAVDTFTVCKDRMREIQAKEAKDLVSWDREKRLAARLEGKGLKHLMMVNVVALTLLDACDEHALFKMLDSSTDLRPSAYYDFSLIRRSLRKLPQGDTLYDKFRENVDRLILSVMCFHPDALVSRVNLLGTSRSSTKLPHLYERILRGSIGPNAFIRPRDLNDFGAVYINIPLPPIVWLTFMKVFEWRLDVDRIARMIDHDLPERGLEPNAHFLSAAMLHMTAISERSSISSHIRSKAKGWADEYWRRLTSNGWHAEDGAFSRRIRMLGIISWREGNLRGEIRRLYDAAAAGHLGRIGPKTRAAFVEYFMVNKQLDRAFRVFKSFPYDPNREDEDFDKAFSAFIRRLSLGHWTGQEKLKMCARALRMYAETGHQIRTHTLGPLLAIQLQGGLPMEKTIDAILQATVSPTNPQPGIQRWTKVLYGMLSKWTHHHSCSPLELIAGISILRRASNLDKPLFGATRLRNVGMWLSFLRPAARNDKISSAERQKLISEALDLFPGGKQEVSVNMWMEVIHSLISNREIDGFGEAWRRWNEVLETRPVPAVWWDKMLSSLLEHNKPEFALDVVKAAWEGGVPNRTEGFWLRAQSAGLARKLGIHAELEEEQETTIKRRPDASHQYGHVAGPEQGHRLEEGSTRRTEPLSLARDLDSDPLMIDSEMDQTSASAGKGIEDIESSDGAENDLSEDEDGRDVDGEDAEGRWDIVEEDEEEAMLDRHRG</sequence>
<evidence type="ECO:0000313" key="3">
    <source>
        <dbReference type="Proteomes" id="UP000092666"/>
    </source>
</evidence>
<evidence type="ECO:0000256" key="1">
    <source>
        <dbReference type="SAM" id="MobiDB-lite"/>
    </source>
</evidence>
<evidence type="ECO:0000313" key="2">
    <source>
        <dbReference type="EMBL" id="OCF32194.1"/>
    </source>
</evidence>
<accession>A0A1B9GM74</accession>
<dbReference type="Proteomes" id="UP000092666">
    <property type="component" value="Unassembled WGS sequence"/>
</dbReference>
<dbReference type="EMBL" id="KI669510">
    <property type="protein sequence ID" value="OCF32194.1"/>
    <property type="molecule type" value="Genomic_DNA"/>
</dbReference>
<feature type="region of interest" description="Disordered" evidence="1">
    <location>
        <begin position="812"/>
        <end position="926"/>
    </location>
</feature>
<feature type="compositionally biased region" description="Acidic residues" evidence="1">
    <location>
        <begin position="880"/>
        <end position="904"/>
    </location>
</feature>
<feature type="compositionally biased region" description="Basic and acidic residues" evidence="1">
    <location>
        <begin position="835"/>
        <end position="848"/>
    </location>
</feature>
<dbReference type="AlphaFoldDB" id="A0A1B9GM74"/>